<proteinExistence type="predicted"/>
<evidence type="ECO:0000313" key="2">
    <source>
        <dbReference type="EMBL" id="KIP05687.1"/>
    </source>
</evidence>
<accession>A0A0C3S5L8</accession>
<reference evidence="2 3" key="1">
    <citation type="journal article" date="2014" name="PLoS Genet.">
        <title>Analysis of the Phlebiopsis gigantea genome, transcriptome and secretome provides insight into its pioneer colonization strategies of wood.</title>
        <authorList>
            <person name="Hori C."/>
            <person name="Ishida T."/>
            <person name="Igarashi K."/>
            <person name="Samejima M."/>
            <person name="Suzuki H."/>
            <person name="Master E."/>
            <person name="Ferreira P."/>
            <person name="Ruiz-Duenas F.J."/>
            <person name="Held B."/>
            <person name="Canessa P."/>
            <person name="Larrondo L.F."/>
            <person name="Schmoll M."/>
            <person name="Druzhinina I.S."/>
            <person name="Kubicek C.P."/>
            <person name="Gaskell J.A."/>
            <person name="Kersten P."/>
            <person name="St John F."/>
            <person name="Glasner J."/>
            <person name="Sabat G."/>
            <person name="Splinter BonDurant S."/>
            <person name="Syed K."/>
            <person name="Yadav J."/>
            <person name="Mgbeahuruike A.C."/>
            <person name="Kovalchuk A."/>
            <person name="Asiegbu F.O."/>
            <person name="Lackner G."/>
            <person name="Hoffmeister D."/>
            <person name="Rencoret J."/>
            <person name="Gutierrez A."/>
            <person name="Sun H."/>
            <person name="Lindquist E."/>
            <person name="Barry K."/>
            <person name="Riley R."/>
            <person name="Grigoriev I.V."/>
            <person name="Henrissat B."/>
            <person name="Kues U."/>
            <person name="Berka R.M."/>
            <person name="Martinez A.T."/>
            <person name="Covert S.F."/>
            <person name="Blanchette R.A."/>
            <person name="Cullen D."/>
        </authorList>
    </citation>
    <scope>NUCLEOTIDE SEQUENCE [LARGE SCALE GENOMIC DNA]</scope>
    <source>
        <strain evidence="2 3">11061_1 CR5-6</strain>
    </source>
</reference>
<keyword evidence="3" id="KW-1185">Reference proteome</keyword>
<name>A0A0C3S5L8_PHLG1</name>
<protein>
    <submittedName>
        <fullName evidence="2">Uncharacterized protein</fullName>
    </submittedName>
</protein>
<sequence>MPAPPPYSARTTAAPPPPFSGHRRQRLTLDTLPPHLLLRIVYSTFAITASIERQRKMLYWLTMSLRLVNRAFYVACMHVLRSTYLPAYSALVKPPHSTDPFPLAPPSAPRPSTTLSPIQSLQRETRVLDLFIALKVREDVWADESELHLERDESFRDLFDLMQPRARLEDLVRAYGARDGVVCVDTDDAAKPAAAGPSSSRRRTVLFSALAVTFSTRRLGLVLTTRERKKTIVEVQRARDEKLEVGAKNLVLPTRSWFNHDFYSAQMITFRYLASSSDAMVSYSTGLDLVVQ</sequence>
<gene>
    <name evidence="2" type="ORF">PHLGIDRAFT_14361</name>
</gene>
<dbReference type="STRING" id="745531.A0A0C3S5L8"/>
<dbReference type="Proteomes" id="UP000053257">
    <property type="component" value="Unassembled WGS sequence"/>
</dbReference>
<dbReference type="OrthoDB" id="2536866at2759"/>
<organism evidence="2 3">
    <name type="scientific">Phlebiopsis gigantea (strain 11061_1 CR5-6)</name>
    <name type="common">White-rot fungus</name>
    <name type="synonym">Peniophora gigantea</name>
    <dbReference type="NCBI Taxonomy" id="745531"/>
    <lineage>
        <taxon>Eukaryota</taxon>
        <taxon>Fungi</taxon>
        <taxon>Dikarya</taxon>
        <taxon>Basidiomycota</taxon>
        <taxon>Agaricomycotina</taxon>
        <taxon>Agaricomycetes</taxon>
        <taxon>Polyporales</taxon>
        <taxon>Phanerochaetaceae</taxon>
        <taxon>Phlebiopsis</taxon>
    </lineage>
</organism>
<evidence type="ECO:0000313" key="3">
    <source>
        <dbReference type="Proteomes" id="UP000053257"/>
    </source>
</evidence>
<feature type="region of interest" description="Disordered" evidence="1">
    <location>
        <begin position="1"/>
        <end position="22"/>
    </location>
</feature>
<evidence type="ECO:0000256" key="1">
    <source>
        <dbReference type="SAM" id="MobiDB-lite"/>
    </source>
</evidence>
<dbReference type="HOGENOM" id="CLU_053871_0_0_1"/>
<dbReference type="AlphaFoldDB" id="A0A0C3S5L8"/>
<dbReference type="EMBL" id="KN840536">
    <property type="protein sequence ID" value="KIP05687.1"/>
    <property type="molecule type" value="Genomic_DNA"/>
</dbReference>